<accession>A0A4Q9QWJ8</accession>
<keyword evidence="3" id="KW-1185">Reference proteome</keyword>
<keyword evidence="1" id="KW-0472">Membrane</keyword>
<sequence>MGILFRFVRLQMEWMLGRRAFSLPIIYKYLYIRFFIFIFKGGSAQVGTRSIATIPIGRSMMGITACAAGIHG</sequence>
<evidence type="ECO:0000313" key="2">
    <source>
        <dbReference type="EMBL" id="TBU88675.1"/>
    </source>
</evidence>
<feature type="transmembrane region" description="Helical" evidence="1">
    <location>
        <begin position="20"/>
        <end position="39"/>
    </location>
</feature>
<organism evidence="2 3">
    <name type="scientific">Stutzerimonas kirkiae</name>
    <dbReference type="NCBI Taxonomy" id="2211392"/>
    <lineage>
        <taxon>Bacteria</taxon>
        <taxon>Pseudomonadati</taxon>
        <taxon>Pseudomonadota</taxon>
        <taxon>Gammaproteobacteria</taxon>
        <taxon>Pseudomonadales</taxon>
        <taxon>Pseudomonadaceae</taxon>
        <taxon>Stutzerimonas</taxon>
    </lineage>
</organism>
<dbReference type="EMBL" id="QJUP01000037">
    <property type="protein sequence ID" value="TBU88675.1"/>
    <property type="molecule type" value="Genomic_DNA"/>
</dbReference>
<keyword evidence="1" id="KW-1133">Transmembrane helix</keyword>
<reference evidence="2 3" key="1">
    <citation type="submission" date="2018-06" db="EMBL/GenBank/DDBJ databases">
        <title>Three novel Pseudomonas species isolated from symptomatic oak.</title>
        <authorList>
            <person name="Bueno-Gonzalez V."/>
            <person name="Brady C."/>
        </authorList>
    </citation>
    <scope>NUCLEOTIDE SEQUENCE [LARGE SCALE GENOMIC DNA]</scope>
    <source>
        <strain evidence="2 3">P17C</strain>
    </source>
</reference>
<comment type="caution">
    <text evidence="2">The sequence shown here is derived from an EMBL/GenBank/DDBJ whole genome shotgun (WGS) entry which is preliminary data.</text>
</comment>
<name>A0A4Q9QWJ8_9GAMM</name>
<dbReference type="AlphaFoldDB" id="A0A4Q9QWJ8"/>
<evidence type="ECO:0000313" key="3">
    <source>
        <dbReference type="Proteomes" id="UP000292639"/>
    </source>
</evidence>
<dbReference type="Proteomes" id="UP000292639">
    <property type="component" value="Unassembled WGS sequence"/>
</dbReference>
<proteinExistence type="predicted"/>
<gene>
    <name evidence="2" type="ORF">DNJ96_18070</name>
</gene>
<protein>
    <submittedName>
        <fullName evidence="2">Uncharacterized protein</fullName>
    </submittedName>
</protein>
<keyword evidence="1" id="KW-0812">Transmembrane</keyword>
<evidence type="ECO:0000256" key="1">
    <source>
        <dbReference type="SAM" id="Phobius"/>
    </source>
</evidence>